<dbReference type="EMBL" id="OUUY01000001">
    <property type="protein sequence ID" value="SPP99500.1"/>
    <property type="molecule type" value="Genomic_DNA"/>
</dbReference>
<protein>
    <recommendedName>
        <fullName evidence="3">PEP-CTERM system associated protein</fullName>
    </recommendedName>
</protein>
<evidence type="ECO:0008006" key="3">
    <source>
        <dbReference type="Google" id="ProtNLM"/>
    </source>
</evidence>
<dbReference type="InterPro" id="IPR017467">
    <property type="entry name" value="CHP03016_PEP-CTERM"/>
</dbReference>
<dbReference type="Pfam" id="PF10082">
    <property type="entry name" value="BBP2_2"/>
    <property type="match status" value="2"/>
</dbReference>
<dbReference type="InterPro" id="IPR018759">
    <property type="entry name" value="BBP2_2"/>
</dbReference>
<dbReference type="NCBIfam" id="TIGR03016">
    <property type="entry name" value="pepcterm_hypo_1"/>
    <property type="match status" value="1"/>
</dbReference>
<proteinExistence type="predicted"/>
<dbReference type="Proteomes" id="UP000245125">
    <property type="component" value="Unassembled WGS sequence"/>
</dbReference>
<dbReference type="OrthoDB" id="5405095at2"/>
<organism evidence="1 2">
    <name type="scientific">Candidatus Sulfobium mesophilum</name>
    <dbReference type="NCBI Taxonomy" id="2016548"/>
    <lineage>
        <taxon>Bacteria</taxon>
        <taxon>Pseudomonadati</taxon>
        <taxon>Nitrospirota</taxon>
        <taxon>Nitrospiria</taxon>
        <taxon>Nitrospirales</taxon>
        <taxon>Nitrospiraceae</taxon>
        <taxon>Candidatus Sulfobium</taxon>
    </lineage>
</organism>
<accession>A0A2U3QDT1</accession>
<evidence type="ECO:0000313" key="2">
    <source>
        <dbReference type="Proteomes" id="UP000245125"/>
    </source>
</evidence>
<evidence type="ECO:0000313" key="1">
    <source>
        <dbReference type="EMBL" id="SPP99500.1"/>
    </source>
</evidence>
<gene>
    <name evidence="1" type="ORF">NBG4_10034</name>
</gene>
<dbReference type="AlphaFoldDB" id="A0A2U3QDT1"/>
<keyword evidence="2" id="KW-1185">Reference proteome</keyword>
<sequence length="419" mass="47599">MAATEKNSLLTALFLALFFTFALMEVPAEAEYSASASLRVREEYTDNVDLTSTDKKSEYITTINPDIRLDYKGKITSLLLNAGLNYYYYANDSQGDHLNFYGGLDSRTQVYKDIFFLNIFDQYSRVTIDQRRPVTQENVTVNLTDSNTLRANPYILYPLGSTLKARVDYLYTNQWYSSNQGHNYQDHTFSGSLIKELSASTSTFVTYSYDMHRYSGISNSSISDYDRQTGNYGIKFEKTRLLVEGSVGYTWFDFTDGRKTNDIVWNAAVQYKITELLSLRGESSQDFTDSVDAGPVRRLTGRGVIAYGGQFPVSVAVFNTRDTYLLSDRTDHSTGAIATGSIPFSSKMTGNIFANYTRFKFQPEDERVDRYGVGFSLAYAIRKATLSAGYTYNRNDSNIDQNDYTNNVIWLQIRVVYDI</sequence>
<reference evidence="2" key="1">
    <citation type="submission" date="2018-03" db="EMBL/GenBank/DDBJ databases">
        <authorList>
            <person name="Zecchin S."/>
        </authorList>
    </citation>
    <scope>NUCLEOTIDE SEQUENCE [LARGE SCALE GENOMIC DNA]</scope>
</reference>
<dbReference type="SUPFAM" id="SSF56935">
    <property type="entry name" value="Porins"/>
    <property type="match status" value="1"/>
</dbReference>
<name>A0A2U3QDT1_9BACT</name>